<evidence type="ECO:0000313" key="9">
    <source>
        <dbReference type="Proteomes" id="UP000825886"/>
    </source>
</evidence>
<name>A0ABX9AL15_9ENTR</name>
<reference evidence="8 9" key="1">
    <citation type="submission" date="2021-08" db="EMBL/GenBank/DDBJ databases">
        <title>Culture and genomic analysis of Symbiopectobacterium purcellii sp. nov. gen. nov., isolated from the leafhopper Empoasca decipiens.</title>
        <authorList>
            <person name="Nadal-Jimenez P."/>
            <person name="Siozios S."/>
            <person name="Halliday N."/>
            <person name="Camara M."/>
            <person name="Hurst G.D.D."/>
        </authorList>
    </citation>
    <scope>NUCLEOTIDE SEQUENCE [LARGE SCALE GENOMIC DNA]</scope>
    <source>
        <strain evidence="8 9">SyEd1</strain>
    </source>
</reference>
<dbReference type="EC" id="3.2.1.26" evidence="4"/>
<dbReference type="CDD" id="cd08996">
    <property type="entry name" value="GH32_FFase"/>
    <property type="match status" value="1"/>
</dbReference>
<evidence type="ECO:0000256" key="3">
    <source>
        <dbReference type="ARBA" id="ARBA00023295"/>
    </source>
</evidence>
<dbReference type="EMBL" id="CP081864">
    <property type="protein sequence ID" value="QZN94966.1"/>
    <property type="molecule type" value="Genomic_DNA"/>
</dbReference>
<keyword evidence="3 4" id="KW-0326">Glycosidase</keyword>
<dbReference type="Pfam" id="PF00251">
    <property type="entry name" value="Glyco_hydro_32N"/>
    <property type="match status" value="1"/>
</dbReference>
<dbReference type="SUPFAM" id="SSF49899">
    <property type="entry name" value="Concanavalin A-like lectins/glucanases"/>
    <property type="match status" value="1"/>
</dbReference>
<dbReference type="PROSITE" id="PS00609">
    <property type="entry name" value="GLYCOSYL_HYDROL_F32"/>
    <property type="match status" value="1"/>
</dbReference>
<comment type="subcellular location">
    <subcellularLocation>
        <location evidence="5">Cytoplasm</location>
    </subcellularLocation>
</comment>
<comment type="catalytic activity">
    <reaction evidence="4">
        <text>Hydrolysis of terminal non-reducing beta-D-fructofuranoside residues in beta-D-fructofuranosides.</text>
        <dbReference type="EC" id="3.2.1.26"/>
    </reaction>
</comment>
<dbReference type="Gene3D" id="2.115.10.20">
    <property type="entry name" value="Glycosyl hydrolase domain, family 43"/>
    <property type="match status" value="1"/>
</dbReference>
<keyword evidence="5" id="KW-0119">Carbohydrate metabolism</keyword>
<protein>
    <recommendedName>
        <fullName evidence="4">Sucrose-6-phosphate hydrolase</fullName>
        <ecNumber evidence="4">3.2.1.26</ecNumber>
    </recommendedName>
    <alternativeName>
        <fullName evidence="5">Invertase</fullName>
    </alternativeName>
</protein>
<feature type="domain" description="Glycosyl hydrolase family 32 C-terminal" evidence="7">
    <location>
        <begin position="335"/>
        <end position="484"/>
    </location>
</feature>
<keyword evidence="5" id="KW-0963">Cytoplasm</keyword>
<dbReference type="InterPro" id="IPR051214">
    <property type="entry name" value="GH32_Enzymes"/>
</dbReference>
<dbReference type="GO" id="GO:0016787">
    <property type="term" value="F:hydrolase activity"/>
    <property type="evidence" value="ECO:0007669"/>
    <property type="project" value="UniProtKB-KW"/>
</dbReference>
<dbReference type="SUPFAM" id="SSF75005">
    <property type="entry name" value="Arabinanase/levansucrase/invertase"/>
    <property type="match status" value="1"/>
</dbReference>
<evidence type="ECO:0000256" key="1">
    <source>
        <dbReference type="ARBA" id="ARBA00009902"/>
    </source>
</evidence>
<evidence type="ECO:0000259" key="7">
    <source>
        <dbReference type="Pfam" id="PF08244"/>
    </source>
</evidence>
<dbReference type="InterPro" id="IPR013189">
    <property type="entry name" value="Glyco_hydro_32_C"/>
</dbReference>
<proteinExistence type="inferred from homology"/>
<dbReference type="InterPro" id="IPR006232">
    <property type="entry name" value="Suc6P_hydrolase"/>
</dbReference>
<dbReference type="RefSeq" id="WP_222158075.1">
    <property type="nucleotide sequence ID" value="NZ_CP081864.1"/>
</dbReference>
<evidence type="ECO:0000256" key="5">
    <source>
        <dbReference type="RuleBase" id="RU365015"/>
    </source>
</evidence>
<dbReference type="Pfam" id="PF08244">
    <property type="entry name" value="Glyco_hydro_32C"/>
    <property type="match status" value="1"/>
</dbReference>
<dbReference type="NCBIfam" id="TIGR01322">
    <property type="entry name" value="scrB_fam"/>
    <property type="match status" value="1"/>
</dbReference>
<gene>
    <name evidence="8" type="ORF">K6K13_17260</name>
</gene>
<evidence type="ECO:0000259" key="6">
    <source>
        <dbReference type="Pfam" id="PF00251"/>
    </source>
</evidence>
<comment type="pathway">
    <text evidence="5">Glycan biosynthesis; sucrose metabolism.</text>
</comment>
<keyword evidence="2 4" id="KW-0378">Hydrolase</keyword>
<dbReference type="InterPro" id="IPR013320">
    <property type="entry name" value="ConA-like_dom_sf"/>
</dbReference>
<evidence type="ECO:0000256" key="4">
    <source>
        <dbReference type="RuleBase" id="RU362110"/>
    </source>
</evidence>
<dbReference type="InterPro" id="IPR013148">
    <property type="entry name" value="Glyco_hydro_32_N"/>
</dbReference>
<keyword evidence="9" id="KW-1185">Reference proteome</keyword>
<comment type="similarity">
    <text evidence="1 4">Belongs to the glycosyl hydrolase 32 family.</text>
</comment>
<dbReference type="PANTHER" id="PTHR43101:SF1">
    <property type="entry name" value="BETA-FRUCTOSIDASE"/>
    <property type="match status" value="1"/>
</dbReference>
<dbReference type="InterPro" id="IPR001362">
    <property type="entry name" value="Glyco_hydro_32"/>
</dbReference>
<dbReference type="Proteomes" id="UP000825886">
    <property type="component" value="Chromosome"/>
</dbReference>
<sequence length="492" mass="56595">MIKNQTLHDASQAQRLLEKQRKARFYPAFHLAPPTGWMNDPNGLAYCDGRYHVFYQHHPYDEHWGPMHWGHMTSHDLVHWQHQPIALVPGDAFDRDGCFSGCAVNDNGVLTLIYTGHVWLQGVGNDGAIRQVQCIATSEDGLHFTKHGVIVTPPDGIMHFRDPKVWKQNGRWFMVVGARDANDRGQVLLYSGTSLFQWRLEGVLAKADRWLGYMWECPDFFPLGDKYLLMFSPQGMTPEGYRYRNRFQSGYILGRWQPDHPFTLEQHFQELDSGHDFYAPQSFVTADGRRLLFGWMDMWESERPTQADGWAGCLTLPRELSLDAQGRVRMMPARELQALRREAHTLPAFSLKNQRRRLGISALQAEIHMTWDIQKSQAERFGIEIAVSDDRRYVTRFYVDTQSRRLVLDRSQSGLGVGGYRSVTLPDGDTLDLRIFIDRSSVEVFVNQGETCLTSRIYPPTEGRGIALYAENGEAYCQTFTHWQMASIYPEP</sequence>
<dbReference type="InterPro" id="IPR023296">
    <property type="entry name" value="Glyco_hydro_beta-prop_sf"/>
</dbReference>
<dbReference type="PANTHER" id="PTHR43101">
    <property type="entry name" value="BETA-FRUCTOSIDASE"/>
    <property type="match status" value="1"/>
</dbReference>
<dbReference type="Gene3D" id="2.60.120.560">
    <property type="entry name" value="Exo-inulinase, domain 1"/>
    <property type="match status" value="1"/>
</dbReference>
<feature type="domain" description="Glycosyl hydrolase family 32 N-terminal" evidence="6">
    <location>
        <begin position="30"/>
        <end position="329"/>
    </location>
</feature>
<comment type="function">
    <text evidence="5">Enables the bacterium to metabolize sucrose as a sole carbon source.</text>
</comment>
<evidence type="ECO:0000256" key="2">
    <source>
        <dbReference type="ARBA" id="ARBA00022801"/>
    </source>
</evidence>
<organism evidence="8 9">
    <name type="scientific">Symbiopectobacterium purcellii</name>
    <dbReference type="NCBI Taxonomy" id="2871826"/>
    <lineage>
        <taxon>Bacteria</taxon>
        <taxon>Pseudomonadati</taxon>
        <taxon>Pseudomonadota</taxon>
        <taxon>Gammaproteobacteria</taxon>
        <taxon>Enterobacterales</taxon>
        <taxon>Enterobacteriaceae</taxon>
    </lineage>
</organism>
<accession>A0ABX9AL15</accession>
<evidence type="ECO:0000313" key="8">
    <source>
        <dbReference type="EMBL" id="QZN94966.1"/>
    </source>
</evidence>
<dbReference type="InterPro" id="IPR018053">
    <property type="entry name" value="Glyco_hydro_32_AS"/>
</dbReference>
<dbReference type="SMART" id="SM00640">
    <property type="entry name" value="Glyco_32"/>
    <property type="match status" value="1"/>
</dbReference>